<dbReference type="AlphaFoldDB" id="A0A365P2Z2"/>
<sequence length="61" mass="6955">MNKVVLLIITLVDLLMIGIVYLTEGTIEKELLIGLFIFFSLFILRILSNQIFISNGNNKKN</sequence>
<evidence type="ECO:0000256" key="1">
    <source>
        <dbReference type="SAM" id="Phobius"/>
    </source>
</evidence>
<reference evidence="2 3" key="1">
    <citation type="submission" date="2018-06" db="EMBL/GenBank/DDBJ databases">
        <title>Flavobacterium tibetense sp. nov., isolated from a wetland YonghuCo on Tibetan Plateau.</title>
        <authorList>
            <person name="Xing P."/>
            <person name="Phurbu D."/>
            <person name="Lu H."/>
        </authorList>
    </citation>
    <scope>NUCLEOTIDE SEQUENCE [LARGE SCALE GENOMIC DNA]</scope>
    <source>
        <strain evidence="2 3">YH5</strain>
    </source>
</reference>
<keyword evidence="1" id="KW-0812">Transmembrane</keyword>
<organism evidence="2 3">
    <name type="scientific">Flavobacterium tibetense</name>
    <dbReference type="NCBI Taxonomy" id="2233533"/>
    <lineage>
        <taxon>Bacteria</taxon>
        <taxon>Pseudomonadati</taxon>
        <taxon>Bacteroidota</taxon>
        <taxon>Flavobacteriia</taxon>
        <taxon>Flavobacteriales</taxon>
        <taxon>Flavobacteriaceae</taxon>
        <taxon>Flavobacterium</taxon>
    </lineage>
</organism>
<evidence type="ECO:0000313" key="2">
    <source>
        <dbReference type="EMBL" id="RBA28886.1"/>
    </source>
</evidence>
<keyword evidence="1" id="KW-0472">Membrane</keyword>
<gene>
    <name evidence="2" type="ORF">DPN68_05735</name>
</gene>
<feature type="transmembrane region" description="Helical" evidence="1">
    <location>
        <begin position="32"/>
        <end position="53"/>
    </location>
</feature>
<dbReference type="EMBL" id="QLST01000005">
    <property type="protein sequence ID" value="RBA28886.1"/>
    <property type="molecule type" value="Genomic_DNA"/>
</dbReference>
<evidence type="ECO:0000313" key="3">
    <source>
        <dbReference type="Proteomes" id="UP000253319"/>
    </source>
</evidence>
<protein>
    <submittedName>
        <fullName evidence="2">Uncharacterized protein</fullName>
    </submittedName>
</protein>
<proteinExistence type="predicted"/>
<comment type="caution">
    <text evidence="2">The sequence shown here is derived from an EMBL/GenBank/DDBJ whole genome shotgun (WGS) entry which is preliminary data.</text>
</comment>
<name>A0A365P2Z2_9FLAO</name>
<keyword evidence="3" id="KW-1185">Reference proteome</keyword>
<dbReference type="Proteomes" id="UP000253319">
    <property type="component" value="Unassembled WGS sequence"/>
</dbReference>
<dbReference type="RefSeq" id="WP_113988687.1">
    <property type="nucleotide sequence ID" value="NZ_QLST01000005.1"/>
</dbReference>
<keyword evidence="1" id="KW-1133">Transmembrane helix</keyword>
<accession>A0A365P2Z2</accession>